<reference evidence="1 2" key="1">
    <citation type="submission" date="2018-08" db="EMBL/GenBank/DDBJ databases">
        <title>Recombination of ecologically and evolutionarily significant loci maintains genetic cohesion in the Pseudomonas syringae species complex.</title>
        <authorList>
            <person name="Dillon M."/>
            <person name="Thakur S."/>
            <person name="Almeida R.N.D."/>
            <person name="Weir B.S."/>
            <person name="Guttman D.S."/>
        </authorList>
    </citation>
    <scope>NUCLEOTIDE SEQUENCE [LARGE SCALE GENOMIC DNA]</scope>
    <source>
        <strain evidence="1 2">ICMP 4330</strain>
    </source>
</reference>
<evidence type="ECO:0000313" key="2">
    <source>
        <dbReference type="Proteomes" id="UP000267908"/>
    </source>
</evidence>
<protein>
    <submittedName>
        <fullName evidence="1">HD domain protein</fullName>
    </submittedName>
</protein>
<dbReference type="Pfam" id="PF13328">
    <property type="entry name" value="HD_4"/>
    <property type="match status" value="1"/>
</dbReference>
<gene>
    <name evidence="1" type="ORF">ALQ28_100429</name>
</gene>
<dbReference type="SUPFAM" id="SSF109604">
    <property type="entry name" value="HD-domain/PDEase-like"/>
    <property type="match status" value="1"/>
</dbReference>
<dbReference type="GO" id="GO:0008893">
    <property type="term" value="F:guanosine-3',5'-bis(diphosphate) 3'-diphosphatase activity"/>
    <property type="evidence" value="ECO:0007669"/>
    <property type="project" value="TreeGrafter"/>
</dbReference>
<comment type="caution">
    <text evidence="1">The sequence shown here is derived from an EMBL/GenBank/DDBJ whole genome shotgun (WGS) entry which is preliminary data.</text>
</comment>
<organism evidence="1 2">
    <name type="scientific">Pseudomonas syringae pv. delphinii</name>
    <dbReference type="NCBI Taxonomy" id="192088"/>
    <lineage>
        <taxon>Bacteria</taxon>
        <taxon>Pseudomonadati</taxon>
        <taxon>Pseudomonadota</taxon>
        <taxon>Gammaproteobacteria</taxon>
        <taxon>Pseudomonadales</taxon>
        <taxon>Pseudomonadaceae</taxon>
        <taxon>Pseudomonas</taxon>
    </lineage>
</organism>
<dbReference type="PANTHER" id="PTHR46246">
    <property type="entry name" value="GUANOSINE-3',5'-BIS(DIPHOSPHATE) 3'-PYROPHOSPHOHYDROLASE MESH1"/>
    <property type="match status" value="1"/>
</dbReference>
<proteinExistence type="predicted"/>
<accession>A0A0P9PHJ0</accession>
<dbReference type="Gene3D" id="1.10.3210.10">
    <property type="entry name" value="Hypothetical protein af1432"/>
    <property type="match status" value="1"/>
</dbReference>
<dbReference type="Proteomes" id="UP000267908">
    <property type="component" value="Unassembled WGS sequence"/>
</dbReference>
<name>A0A0P9PHJ0_9PSED</name>
<dbReference type="AlphaFoldDB" id="A0A0P9PHJ0"/>
<evidence type="ECO:0000313" key="1">
    <source>
        <dbReference type="EMBL" id="RMP17777.1"/>
    </source>
</evidence>
<sequence length="201" mass="21749">MGSPPHLTYIVPQGPRLMSTSAPQPLYNKAWLFASQAHIGQKMTGSDLPYTTHVAMVANELIFAHHEESVGAFEVALPAALLHDVLEDTPVTQDQLAEAFGAEVASTVACLSKNLIVPFSEALYFTGIASHSKEAASVKLCDRITNLQSAPSTWTKAKRASYLVESAQILGALGHANGYLRQRLSDTMVRYEALYVEGFEG</sequence>
<dbReference type="PANTHER" id="PTHR46246:SF1">
    <property type="entry name" value="GUANOSINE-3',5'-BIS(DIPHOSPHATE) 3'-PYROPHOSPHOHYDROLASE MESH1"/>
    <property type="match status" value="1"/>
</dbReference>
<dbReference type="EMBL" id="RBQG01000049">
    <property type="protein sequence ID" value="RMP17777.1"/>
    <property type="molecule type" value="Genomic_DNA"/>
</dbReference>
<dbReference type="InterPro" id="IPR052194">
    <property type="entry name" value="MESH1"/>
</dbReference>